<feature type="domain" description="Thioesterase" evidence="3">
    <location>
        <begin position="64"/>
        <end position="143"/>
    </location>
</feature>
<dbReference type="InterPro" id="IPR039298">
    <property type="entry name" value="ACOT13"/>
</dbReference>
<dbReference type="GO" id="GO:0047617">
    <property type="term" value="F:fatty acyl-CoA hydrolase activity"/>
    <property type="evidence" value="ECO:0007669"/>
    <property type="project" value="InterPro"/>
</dbReference>
<keyword evidence="5" id="KW-1185">Reference proteome</keyword>
<evidence type="ECO:0000313" key="5">
    <source>
        <dbReference type="Proteomes" id="UP000193560"/>
    </source>
</evidence>
<dbReference type="PANTHER" id="PTHR21660">
    <property type="entry name" value="THIOESTERASE SUPERFAMILY MEMBER-RELATED"/>
    <property type="match status" value="1"/>
</dbReference>
<reference evidence="4 5" key="1">
    <citation type="submission" date="2016-07" db="EMBL/GenBank/DDBJ databases">
        <title>Pervasive Adenine N6-methylation of Active Genes in Fungi.</title>
        <authorList>
            <consortium name="DOE Joint Genome Institute"/>
            <person name="Mondo S.J."/>
            <person name="Dannebaum R.O."/>
            <person name="Kuo R.C."/>
            <person name="Labutti K."/>
            <person name="Haridas S."/>
            <person name="Kuo A."/>
            <person name="Salamov A."/>
            <person name="Ahrendt S.R."/>
            <person name="Lipzen A."/>
            <person name="Sullivan W."/>
            <person name="Andreopoulos W.B."/>
            <person name="Clum A."/>
            <person name="Lindquist E."/>
            <person name="Daum C."/>
            <person name="Ramamoorthy G.K."/>
            <person name="Gryganskyi A."/>
            <person name="Culley D."/>
            <person name="Magnuson J.K."/>
            <person name="James T.Y."/>
            <person name="O'Malley M.A."/>
            <person name="Stajich J.E."/>
            <person name="Spatafora J.W."/>
            <person name="Visel A."/>
            <person name="Grigoriev I.V."/>
        </authorList>
    </citation>
    <scope>NUCLEOTIDE SEQUENCE [LARGE SCALE GENOMIC DNA]</scope>
    <source>
        <strain evidence="4 5">NRRL 1336</strain>
    </source>
</reference>
<comment type="similarity">
    <text evidence="1">Belongs to the thioesterase PaaI family.</text>
</comment>
<accession>A0A1X2HXC8</accession>
<dbReference type="InterPro" id="IPR003736">
    <property type="entry name" value="PAAI_dom"/>
</dbReference>
<proteinExistence type="inferred from homology"/>
<dbReference type="Gene3D" id="3.10.129.10">
    <property type="entry name" value="Hotdog Thioesterase"/>
    <property type="match status" value="1"/>
</dbReference>
<dbReference type="AlphaFoldDB" id="A0A1X2HXC8"/>
<dbReference type="PANTHER" id="PTHR21660:SF1">
    <property type="entry name" value="ACYL-COENZYME A THIOESTERASE 13"/>
    <property type="match status" value="1"/>
</dbReference>
<protein>
    <submittedName>
        <fullName evidence="4">HotDog domain-containing protein</fullName>
    </submittedName>
</protein>
<gene>
    <name evidence="4" type="ORF">BCR42DRAFT_457263</name>
</gene>
<dbReference type="SUPFAM" id="SSF54637">
    <property type="entry name" value="Thioesterase/thiol ester dehydrase-isomerase"/>
    <property type="match status" value="1"/>
</dbReference>
<sequence length="159" mass="18154">MKIEPSIAERYPDLGDYARLYARRQGQVEFWEDYISPYLSITFAEADTLIWEFDVHGIHCNRLGSLHGGCVATLIDVCSSFATLVHEGKHRWDMIGVSTDLGISYMRGVPSGKKIRLECKVQRQGKSLSYIYTTVYDDENHVCYTGSHTKYTIKTKSNM</sequence>
<dbReference type="CDD" id="cd03443">
    <property type="entry name" value="PaaI_thioesterase"/>
    <property type="match status" value="1"/>
</dbReference>
<dbReference type="InterPro" id="IPR006683">
    <property type="entry name" value="Thioestr_dom"/>
</dbReference>
<dbReference type="Pfam" id="PF03061">
    <property type="entry name" value="4HBT"/>
    <property type="match status" value="1"/>
</dbReference>
<dbReference type="Proteomes" id="UP000193560">
    <property type="component" value="Unassembled WGS sequence"/>
</dbReference>
<evidence type="ECO:0000259" key="3">
    <source>
        <dbReference type="Pfam" id="PF03061"/>
    </source>
</evidence>
<dbReference type="InterPro" id="IPR029069">
    <property type="entry name" value="HotDog_dom_sf"/>
</dbReference>
<organism evidence="4 5">
    <name type="scientific">Absidia repens</name>
    <dbReference type="NCBI Taxonomy" id="90262"/>
    <lineage>
        <taxon>Eukaryota</taxon>
        <taxon>Fungi</taxon>
        <taxon>Fungi incertae sedis</taxon>
        <taxon>Mucoromycota</taxon>
        <taxon>Mucoromycotina</taxon>
        <taxon>Mucoromycetes</taxon>
        <taxon>Mucorales</taxon>
        <taxon>Cunninghamellaceae</taxon>
        <taxon>Absidia</taxon>
    </lineage>
</organism>
<dbReference type="EMBL" id="MCGE01000052">
    <property type="protein sequence ID" value="ORZ04271.1"/>
    <property type="molecule type" value="Genomic_DNA"/>
</dbReference>
<keyword evidence="2" id="KW-0378">Hydrolase</keyword>
<evidence type="ECO:0000256" key="1">
    <source>
        <dbReference type="ARBA" id="ARBA00008324"/>
    </source>
</evidence>
<evidence type="ECO:0000256" key="2">
    <source>
        <dbReference type="ARBA" id="ARBA00022801"/>
    </source>
</evidence>
<dbReference type="NCBIfam" id="TIGR00369">
    <property type="entry name" value="unchar_dom_1"/>
    <property type="match status" value="1"/>
</dbReference>
<evidence type="ECO:0000313" key="4">
    <source>
        <dbReference type="EMBL" id="ORZ04271.1"/>
    </source>
</evidence>
<dbReference type="OrthoDB" id="46529at2759"/>
<comment type="caution">
    <text evidence="4">The sequence shown here is derived from an EMBL/GenBank/DDBJ whole genome shotgun (WGS) entry which is preliminary data.</text>
</comment>
<dbReference type="STRING" id="90262.A0A1X2HXC8"/>
<name>A0A1X2HXC8_9FUNG</name>